<name>A0A7W6NM45_9HYPH</name>
<dbReference type="EMBL" id="JACIEZ010000007">
    <property type="protein sequence ID" value="MBB4066100.1"/>
    <property type="molecule type" value="Genomic_DNA"/>
</dbReference>
<proteinExistence type="predicted"/>
<keyword evidence="2" id="KW-1185">Reference proteome</keyword>
<protein>
    <submittedName>
        <fullName evidence="1">Anti-sigma factor RsiW</fullName>
    </submittedName>
</protein>
<comment type="caution">
    <text evidence="1">The sequence shown here is derived from an EMBL/GenBank/DDBJ whole genome shotgun (WGS) entry which is preliminary data.</text>
</comment>
<dbReference type="RefSeq" id="WP_183367386.1">
    <property type="nucleotide sequence ID" value="NZ_JACIEZ010000007.1"/>
</dbReference>
<dbReference type="Proteomes" id="UP000528286">
    <property type="component" value="Unassembled WGS sequence"/>
</dbReference>
<dbReference type="AlphaFoldDB" id="A0A7W6NM45"/>
<accession>A0A7W6NM45</accession>
<organism evidence="1 2">
    <name type="scientific">Gellertiella hungarica</name>
    <dbReference type="NCBI Taxonomy" id="1572859"/>
    <lineage>
        <taxon>Bacteria</taxon>
        <taxon>Pseudomonadati</taxon>
        <taxon>Pseudomonadota</taxon>
        <taxon>Alphaproteobacteria</taxon>
        <taxon>Hyphomicrobiales</taxon>
        <taxon>Rhizobiaceae</taxon>
        <taxon>Gellertiella</taxon>
    </lineage>
</organism>
<evidence type="ECO:0000313" key="1">
    <source>
        <dbReference type="EMBL" id="MBB4066100.1"/>
    </source>
</evidence>
<evidence type="ECO:0000313" key="2">
    <source>
        <dbReference type="Proteomes" id="UP000528286"/>
    </source>
</evidence>
<gene>
    <name evidence="1" type="ORF">GGR23_003313</name>
</gene>
<reference evidence="1 2" key="1">
    <citation type="submission" date="2020-08" db="EMBL/GenBank/DDBJ databases">
        <title>Genomic Encyclopedia of Type Strains, Phase IV (KMG-IV): sequencing the most valuable type-strain genomes for metagenomic binning, comparative biology and taxonomic classification.</title>
        <authorList>
            <person name="Goeker M."/>
        </authorList>
    </citation>
    <scope>NUCLEOTIDE SEQUENCE [LARGE SCALE GENOMIC DNA]</scope>
    <source>
        <strain evidence="1 2">DSM 29853</strain>
    </source>
</reference>
<sequence>MTEPEPVAETDFDAYVDNQLDLAGRARVENHLAHNPAAAARVMADLHMRSALKLAFADPPATDRAETREAARRLGSALNGQQMWSGLRRAAAILLFVSAGWLANNAFNPFGPREVNASTHPPDFVSQAVDAHRTQEIRQGMASQKLAGTFDPEEIRSATGIVLPELPKGWRVAEAEVFPSSFGPSVEAVLVGEDSRRLSLFAVRPGHFAVEPVSATALGEAQAAWWQIGDVAYAVVSSDRDPGLREKAETLKSTLY</sequence>